<dbReference type="OrthoDB" id="545063at2759"/>
<dbReference type="GO" id="GO:1990904">
    <property type="term" value="C:ribonucleoprotein complex"/>
    <property type="evidence" value="ECO:0007669"/>
    <property type="project" value="TreeGrafter"/>
</dbReference>
<gene>
    <name evidence="5" type="ORF">TTHERM_00722990</name>
</gene>
<dbReference type="InterPro" id="IPR012981">
    <property type="entry name" value="PIH1_N"/>
</dbReference>
<dbReference type="GO" id="GO:0000492">
    <property type="term" value="P:box C/D snoRNP assembly"/>
    <property type="evidence" value="ECO:0007669"/>
    <property type="project" value="TreeGrafter"/>
</dbReference>
<dbReference type="AlphaFoldDB" id="I7M632"/>
<feature type="compositionally biased region" description="Polar residues" evidence="3">
    <location>
        <begin position="293"/>
        <end position="316"/>
    </location>
</feature>
<evidence type="ECO:0000313" key="5">
    <source>
        <dbReference type="EMBL" id="EAR84114.2"/>
    </source>
</evidence>
<dbReference type="GeneID" id="7833893"/>
<dbReference type="Pfam" id="PF08190">
    <property type="entry name" value="PIH1"/>
    <property type="match status" value="1"/>
</dbReference>
<dbReference type="Pfam" id="PF18201">
    <property type="entry name" value="PIH1_CS"/>
    <property type="match status" value="1"/>
</dbReference>
<dbReference type="GO" id="GO:0097255">
    <property type="term" value="C:R2TP complex"/>
    <property type="evidence" value="ECO:0007669"/>
    <property type="project" value="TreeGrafter"/>
</dbReference>
<evidence type="ECO:0000256" key="2">
    <source>
        <dbReference type="ARBA" id="ARBA00040541"/>
    </source>
</evidence>
<dbReference type="PANTHER" id="PTHR22997">
    <property type="entry name" value="PIH1 DOMAIN-CONTAINING PROTEIN 1"/>
    <property type="match status" value="1"/>
</dbReference>
<proteinExistence type="inferred from homology"/>
<comment type="similarity">
    <text evidence="1">Belongs to the PIH1 family.</text>
</comment>
<dbReference type="InParanoid" id="I7M632"/>
<dbReference type="RefSeq" id="XP_001031777.2">
    <property type="nucleotide sequence ID" value="XM_001031777.2"/>
</dbReference>
<evidence type="ECO:0000256" key="3">
    <source>
        <dbReference type="SAM" id="MobiDB-lite"/>
    </source>
</evidence>
<evidence type="ECO:0000313" key="6">
    <source>
        <dbReference type="Proteomes" id="UP000009168"/>
    </source>
</evidence>
<sequence>MDGSLGKGLLNQIAGSMGGLNNDQLKQAENIWKMLDDLSESNPEGYKNFVKNNLQNGFEEIKKEKDEKIKELKVNADPAFLLKMQATLQSFKLKKEEHPLYESLRVVGQDSKKKLADIKKSIDKEVKIYINVLMSNRVRAPINDQGKEIESIKQMEEWKVIPYSVQEPEQRKSESLGNMVYFYNFVINDEVCKMMSGAPPLTEQLVTFVIEKMNNCLKEHRNPLLKLYNYMEDNEIIHYQISKMSVVRHKSKKFKLADKKQRQIPPILLEPEADRQFDLQKVKQEIQMKKNAALSQMQQGAQSENLQQSQANSIQNVDDLKKRQLEDEKSKEMIKEQVLDGLKIVSKEDKEKKNEKQKPKKVLIQEIETKEVPKTAKQILEEQVEKPSYTLKELTESIYLEFLLFKANSIDDMILDISEKKIKLEVPLVYKLDLPLPCKIDTEQVQPKWSKKTKVLKLTLLKVQN</sequence>
<dbReference type="PANTHER" id="PTHR22997:SF6">
    <property type="entry name" value="PIH1 DOMAIN-CONTAINING PROTEIN 2"/>
    <property type="match status" value="1"/>
</dbReference>
<reference evidence="6" key="1">
    <citation type="journal article" date="2006" name="PLoS Biol.">
        <title>Macronuclear genome sequence of the ciliate Tetrahymena thermophila, a model eukaryote.</title>
        <authorList>
            <person name="Eisen J.A."/>
            <person name="Coyne R.S."/>
            <person name="Wu M."/>
            <person name="Wu D."/>
            <person name="Thiagarajan M."/>
            <person name="Wortman J.R."/>
            <person name="Badger J.H."/>
            <person name="Ren Q."/>
            <person name="Amedeo P."/>
            <person name="Jones K.M."/>
            <person name="Tallon L.J."/>
            <person name="Delcher A.L."/>
            <person name="Salzberg S.L."/>
            <person name="Silva J.C."/>
            <person name="Haas B.J."/>
            <person name="Majoros W.H."/>
            <person name="Farzad M."/>
            <person name="Carlton J.M."/>
            <person name="Smith R.K. Jr."/>
            <person name="Garg J."/>
            <person name="Pearlman R.E."/>
            <person name="Karrer K.M."/>
            <person name="Sun L."/>
            <person name="Manning G."/>
            <person name="Elde N.C."/>
            <person name="Turkewitz A.P."/>
            <person name="Asai D.J."/>
            <person name="Wilkes D.E."/>
            <person name="Wang Y."/>
            <person name="Cai H."/>
            <person name="Collins K."/>
            <person name="Stewart B.A."/>
            <person name="Lee S.R."/>
            <person name="Wilamowska K."/>
            <person name="Weinberg Z."/>
            <person name="Ruzzo W.L."/>
            <person name="Wloga D."/>
            <person name="Gaertig J."/>
            <person name="Frankel J."/>
            <person name="Tsao C.-C."/>
            <person name="Gorovsky M.A."/>
            <person name="Keeling P.J."/>
            <person name="Waller R.F."/>
            <person name="Patron N.J."/>
            <person name="Cherry J.M."/>
            <person name="Stover N.A."/>
            <person name="Krieger C.J."/>
            <person name="del Toro C."/>
            <person name="Ryder H.F."/>
            <person name="Williamson S.C."/>
            <person name="Barbeau R.A."/>
            <person name="Hamilton E.P."/>
            <person name="Orias E."/>
        </authorList>
    </citation>
    <scope>NUCLEOTIDE SEQUENCE [LARGE SCALE GENOMIC DNA]</scope>
    <source>
        <strain evidence="6">SB210</strain>
    </source>
</reference>
<dbReference type="GO" id="GO:0006364">
    <property type="term" value="P:rRNA processing"/>
    <property type="evidence" value="ECO:0007669"/>
    <property type="project" value="TreeGrafter"/>
</dbReference>
<dbReference type="GO" id="GO:0005737">
    <property type="term" value="C:cytoplasm"/>
    <property type="evidence" value="ECO:0007669"/>
    <property type="project" value="TreeGrafter"/>
</dbReference>
<dbReference type="eggNOG" id="ENOG502SUYS">
    <property type="taxonomic scope" value="Eukaryota"/>
</dbReference>
<dbReference type="Proteomes" id="UP000009168">
    <property type="component" value="Unassembled WGS sequence"/>
</dbReference>
<dbReference type="EMBL" id="GG662432">
    <property type="protein sequence ID" value="EAR84114.2"/>
    <property type="molecule type" value="Genomic_DNA"/>
</dbReference>
<name>I7M632_TETTS</name>
<keyword evidence="6" id="KW-1185">Reference proteome</keyword>
<dbReference type="InterPro" id="IPR007052">
    <property type="entry name" value="CS_dom"/>
</dbReference>
<dbReference type="KEGG" id="tet:TTHERM_00722990"/>
<feature type="domain" description="CS" evidence="4">
    <location>
        <begin position="384"/>
        <end position="465"/>
    </location>
</feature>
<feature type="region of interest" description="Disordered" evidence="3">
    <location>
        <begin position="293"/>
        <end position="319"/>
    </location>
</feature>
<evidence type="ECO:0000256" key="1">
    <source>
        <dbReference type="ARBA" id="ARBA00008511"/>
    </source>
</evidence>
<dbReference type="InterPro" id="IPR041442">
    <property type="entry name" value="PIH1D1/2/3_CS-like"/>
</dbReference>
<accession>I7M632</accession>
<dbReference type="PROSITE" id="PS51203">
    <property type="entry name" value="CS"/>
    <property type="match status" value="1"/>
</dbReference>
<organism evidence="5 6">
    <name type="scientific">Tetrahymena thermophila (strain SB210)</name>
    <dbReference type="NCBI Taxonomy" id="312017"/>
    <lineage>
        <taxon>Eukaryota</taxon>
        <taxon>Sar</taxon>
        <taxon>Alveolata</taxon>
        <taxon>Ciliophora</taxon>
        <taxon>Intramacronucleata</taxon>
        <taxon>Oligohymenophorea</taxon>
        <taxon>Hymenostomatida</taxon>
        <taxon>Tetrahymenina</taxon>
        <taxon>Tetrahymenidae</taxon>
        <taxon>Tetrahymena</taxon>
    </lineage>
</organism>
<evidence type="ECO:0000259" key="4">
    <source>
        <dbReference type="PROSITE" id="PS51203"/>
    </source>
</evidence>
<dbReference type="InterPro" id="IPR050734">
    <property type="entry name" value="PIH1/Kintoun_subfamily"/>
</dbReference>
<protein>
    <recommendedName>
        <fullName evidence="2">PIH1 domain-containing protein 2</fullName>
    </recommendedName>
</protein>